<evidence type="ECO:0000313" key="2">
    <source>
        <dbReference type="EMBL" id="QOD73836.1"/>
    </source>
</evidence>
<dbReference type="AlphaFoldDB" id="A0A7L8BHB7"/>
<dbReference type="RefSeq" id="WP_191141264.1">
    <property type="nucleotide sequence ID" value="NZ_CP061828.1"/>
</dbReference>
<name>A0A7L8BHB7_9GAMM</name>
<dbReference type="Proteomes" id="UP000516672">
    <property type="component" value="Chromosome"/>
</dbReference>
<dbReference type="EMBL" id="CP061828">
    <property type="protein sequence ID" value="QOD73836.1"/>
    <property type="molecule type" value="Genomic_DNA"/>
</dbReference>
<gene>
    <name evidence="2" type="ORF">IC779_03525</name>
</gene>
<sequence length="185" mass="21570">MAETVNTSVIAPKAASQIFDFFKWNFRKIGPADTNYDCIFPDEHSSLKKDSEDFKKHTHPTDAVFFYEDPYFHKNIYFNVDFKSYSDTSITLTKVRNAVNSMARAIQCARNSTEWSTRYMVKEPFEVRGFLFAYNHDNSFEKNFYSFFNVYDDFAENDDKKGKINPSSLKLAKGQKIHIADPELI</sequence>
<proteinExistence type="predicted"/>
<dbReference type="Pfam" id="PF26115">
    <property type="entry name" value="PDDEXK_GAPS4"/>
    <property type="match status" value="1"/>
</dbReference>
<dbReference type="InterPro" id="IPR058873">
    <property type="entry name" value="PDDEXK_GAPS4"/>
</dbReference>
<feature type="domain" description="GAPS4 PD-(D/E)XK nuclease" evidence="1">
    <location>
        <begin position="13"/>
        <end position="149"/>
    </location>
</feature>
<evidence type="ECO:0000259" key="1">
    <source>
        <dbReference type="Pfam" id="PF26115"/>
    </source>
</evidence>
<reference evidence="3" key="2">
    <citation type="submission" date="2020-10" db="EMBL/GenBank/DDBJ databases">
        <title>Clinical and molecular characterization of Acinetobacter seifertii in Taiwan.</title>
        <authorList>
            <person name="Li L.-H."/>
            <person name="Yang Y.-S."/>
            <person name="Sun J.-R."/>
            <person name="Huang T.-W."/>
            <person name="Huang W.-C."/>
            <person name="Wang Y.-C."/>
            <person name="Kuo T.-H."/>
            <person name="Kuo S.-C."/>
            <person name="Chen T.-L."/>
        </authorList>
    </citation>
    <scope>NUCLEOTIDE SEQUENCE [LARGE SCALE GENOMIC DNA]</scope>
    <source>
        <strain evidence="3">AS42</strain>
    </source>
</reference>
<accession>A0A7L8BHB7</accession>
<reference evidence="2 3" key="1">
    <citation type="submission" date="2020-09" db="EMBL/GenBank/DDBJ databases">
        <authorList>
            <person name="Chen F.-J."/>
            <person name="Lee Y.-T."/>
        </authorList>
    </citation>
    <scope>NUCLEOTIDE SEQUENCE [LARGE SCALE GENOMIC DNA]</scope>
    <source>
        <strain evidence="2 3">AS42</strain>
    </source>
</reference>
<organism evidence="2 3">
    <name type="scientific">Acinetobacter seifertii</name>
    <dbReference type="NCBI Taxonomy" id="1530123"/>
    <lineage>
        <taxon>Bacteria</taxon>
        <taxon>Pseudomonadati</taxon>
        <taxon>Pseudomonadota</taxon>
        <taxon>Gammaproteobacteria</taxon>
        <taxon>Moraxellales</taxon>
        <taxon>Moraxellaceae</taxon>
        <taxon>Acinetobacter</taxon>
        <taxon>Acinetobacter calcoaceticus/baumannii complex</taxon>
    </lineage>
</organism>
<protein>
    <recommendedName>
        <fullName evidence="1">GAPS4 PD-(D/E)XK nuclease domain-containing protein</fullName>
    </recommendedName>
</protein>
<evidence type="ECO:0000313" key="3">
    <source>
        <dbReference type="Proteomes" id="UP000516672"/>
    </source>
</evidence>